<feature type="active site" description="Nucleophile; cysteine thiosulfonate intermediate" evidence="4">
    <location>
        <position position="231"/>
    </location>
</feature>
<keyword evidence="4" id="KW-0479">Metal-binding</keyword>
<dbReference type="GO" id="GO:0019379">
    <property type="term" value="P:sulfate assimilation, phosphoadenylyl sulfate reduction by phosphoadenylyl-sulfate reductase (thioredoxin)"/>
    <property type="evidence" value="ECO:0007669"/>
    <property type="project" value="UniProtKB-UniRule"/>
</dbReference>
<dbReference type="GO" id="GO:0005737">
    <property type="term" value="C:cytoplasm"/>
    <property type="evidence" value="ECO:0007669"/>
    <property type="project" value="UniProtKB-SubCell"/>
</dbReference>
<dbReference type="PANTHER" id="PTHR46509">
    <property type="entry name" value="PHOSPHOADENOSINE PHOSPHOSULFATE REDUCTASE"/>
    <property type="match status" value="1"/>
</dbReference>
<evidence type="ECO:0000259" key="5">
    <source>
        <dbReference type="Pfam" id="PF01507"/>
    </source>
</evidence>
<comment type="function">
    <text evidence="4">Catalyzes the formation of sulfite from adenosine 5'-phosphosulfate (APS) using thioredoxin as an electron donor.</text>
</comment>
<sequence length="251" mass="28014">MPRDFPSGSVADRVSALNSRYRHHGATAVLEHALKDADLGRVALVSSFGAESVVLLHLVSVIAPETPVLFIDTRMLFRETLDYQRQLADTLNLCDVRTIRATQPRVNFEDPDGTLNQFNTDACCAVRKVEPLERALKTFDGWITGRKRYQGNTRAEVEFFESEEDRRIKVNPLAHWGREDLEDYIANNNLPRHPLVAKGYPSIGCEPCTSPVAEGEDPRAGRWRGSQKTECGIHFINGKAVRGPVTQESAA</sequence>
<dbReference type="GO" id="GO:0070814">
    <property type="term" value="P:hydrogen sulfide biosynthetic process"/>
    <property type="evidence" value="ECO:0007669"/>
    <property type="project" value="UniProtKB-UniRule"/>
</dbReference>
<evidence type="ECO:0000256" key="1">
    <source>
        <dbReference type="ARBA" id="ARBA00009732"/>
    </source>
</evidence>
<dbReference type="GO" id="GO:0043866">
    <property type="term" value="F:adenylyl-sulfate reductase (thioredoxin) activity"/>
    <property type="evidence" value="ECO:0007669"/>
    <property type="project" value="UniProtKB-EC"/>
</dbReference>
<dbReference type="SUPFAM" id="SSF52402">
    <property type="entry name" value="Adenine nucleotide alpha hydrolases-like"/>
    <property type="match status" value="1"/>
</dbReference>
<keyword evidence="4" id="KW-0411">Iron-sulfur</keyword>
<dbReference type="InterPro" id="IPR002500">
    <property type="entry name" value="PAPS_reduct_dom"/>
</dbReference>
<comment type="caution">
    <text evidence="6">The sequence shown here is derived from an EMBL/GenBank/DDBJ whole genome shotgun (WGS) entry which is preliminary data.</text>
</comment>
<feature type="binding site" evidence="4">
    <location>
        <position position="123"/>
    </location>
    <ligand>
        <name>[4Fe-4S] cluster</name>
        <dbReference type="ChEBI" id="CHEBI:49883"/>
    </ligand>
</feature>
<keyword evidence="2 4" id="KW-0560">Oxidoreductase</keyword>
<dbReference type="Pfam" id="PF01507">
    <property type="entry name" value="PAPS_reduct"/>
    <property type="match status" value="1"/>
</dbReference>
<dbReference type="EMBL" id="PZKG01000041">
    <property type="protein sequence ID" value="PTE21698.1"/>
    <property type="molecule type" value="Genomic_DNA"/>
</dbReference>
<feature type="domain" description="Phosphoadenosine phosphosulphate reductase" evidence="5">
    <location>
        <begin position="42"/>
        <end position="211"/>
    </location>
</feature>
<comment type="cofactor">
    <cofactor evidence="4">
        <name>[4Fe-4S] cluster</name>
        <dbReference type="ChEBI" id="CHEBI:49883"/>
    </cofactor>
    <text evidence="4">Binds 1 [4Fe-4S] cluster per subunit.</text>
</comment>
<dbReference type="GO" id="GO:0051539">
    <property type="term" value="F:4 iron, 4 sulfur cluster binding"/>
    <property type="evidence" value="ECO:0007669"/>
    <property type="project" value="UniProtKB-UniRule"/>
</dbReference>
<dbReference type="GO" id="GO:0046872">
    <property type="term" value="F:metal ion binding"/>
    <property type="evidence" value="ECO:0007669"/>
    <property type="project" value="UniProtKB-KW"/>
</dbReference>
<comment type="similarity">
    <text evidence="1 4">Belongs to the PAPS reductase family. CysH subfamily.</text>
</comment>
<gene>
    <name evidence="4" type="primary">cysH</name>
    <name evidence="6" type="ORF">C5F48_10845</name>
</gene>
<dbReference type="Proteomes" id="UP000241010">
    <property type="component" value="Unassembled WGS sequence"/>
</dbReference>
<evidence type="ECO:0000313" key="7">
    <source>
        <dbReference type="Proteomes" id="UP000241010"/>
    </source>
</evidence>
<feature type="binding site" evidence="4">
    <location>
        <position position="205"/>
    </location>
    <ligand>
        <name>[4Fe-4S] cluster</name>
        <dbReference type="ChEBI" id="CHEBI:49883"/>
    </ligand>
</feature>
<evidence type="ECO:0000313" key="6">
    <source>
        <dbReference type="EMBL" id="PTE21698.1"/>
    </source>
</evidence>
<organism evidence="6 7">
    <name type="scientific">Cereibacter changlensis JA139</name>
    <dbReference type="NCBI Taxonomy" id="1188249"/>
    <lineage>
        <taxon>Bacteria</taxon>
        <taxon>Pseudomonadati</taxon>
        <taxon>Pseudomonadota</taxon>
        <taxon>Alphaproteobacteria</taxon>
        <taxon>Rhodobacterales</taxon>
        <taxon>Paracoccaceae</taxon>
        <taxon>Cereibacter</taxon>
    </lineage>
</organism>
<dbReference type="AlphaFoldDB" id="A0A2T4JUV7"/>
<keyword evidence="7" id="KW-1185">Reference proteome</keyword>
<keyword evidence="4" id="KW-0408">Iron</keyword>
<dbReference type="GO" id="GO:0004604">
    <property type="term" value="F:phosphoadenylyl-sulfate reductase (thioredoxin) activity"/>
    <property type="evidence" value="ECO:0007669"/>
    <property type="project" value="UniProtKB-UniRule"/>
</dbReference>
<proteinExistence type="inferred from homology"/>
<name>A0A2T4JUV7_9RHOB</name>
<dbReference type="PIRSF" id="PIRSF000857">
    <property type="entry name" value="PAPS_reductase"/>
    <property type="match status" value="1"/>
</dbReference>
<comment type="subcellular location">
    <subcellularLocation>
        <location evidence="4">Cytoplasm</location>
    </subcellularLocation>
</comment>
<dbReference type="Gene3D" id="3.40.50.620">
    <property type="entry name" value="HUPs"/>
    <property type="match status" value="1"/>
</dbReference>
<comment type="catalytic activity">
    <reaction evidence="4">
        <text>[thioredoxin]-disulfide + sulfite + AMP + 2 H(+) = adenosine 5'-phosphosulfate + [thioredoxin]-dithiol</text>
        <dbReference type="Rhea" id="RHEA:21976"/>
        <dbReference type="Rhea" id="RHEA-COMP:10698"/>
        <dbReference type="Rhea" id="RHEA-COMP:10700"/>
        <dbReference type="ChEBI" id="CHEBI:15378"/>
        <dbReference type="ChEBI" id="CHEBI:17359"/>
        <dbReference type="ChEBI" id="CHEBI:29950"/>
        <dbReference type="ChEBI" id="CHEBI:50058"/>
        <dbReference type="ChEBI" id="CHEBI:58243"/>
        <dbReference type="ChEBI" id="CHEBI:456215"/>
        <dbReference type="EC" id="1.8.4.10"/>
    </reaction>
</comment>
<comment type="pathway">
    <text evidence="3 4">Sulfur metabolism; hydrogen sulfide biosynthesis; sulfite from sulfate.</text>
</comment>
<dbReference type="NCBIfam" id="TIGR00434">
    <property type="entry name" value="cysH"/>
    <property type="match status" value="1"/>
</dbReference>
<dbReference type="NCBIfam" id="NF002537">
    <property type="entry name" value="PRK02090.1"/>
    <property type="match status" value="1"/>
</dbReference>
<evidence type="ECO:0000256" key="2">
    <source>
        <dbReference type="ARBA" id="ARBA00023002"/>
    </source>
</evidence>
<evidence type="ECO:0000256" key="4">
    <source>
        <dbReference type="HAMAP-Rule" id="MF_00063"/>
    </source>
</evidence>
<feature type="binding site" evidence="4">
    <location>
        <position position="208"/>
    </location>
    <ligand>
        <name>[4Fe-4S] cluster</name>
        <dbReference type="ChEBI" id="CHEBI:49883"/>
    </ligand>
</feature>
<evidence type="ECO:0000256" key="3">
    <source>
        <dbReference type="ARBA" id="ARBA00024327"/>
    </source>
</evidence>
<reference evidence="6 7" key="1">
    <citation type="submission" date="2018-03" db="EMBL/GenBank/DDBJ databases">
        <title>Cereibacter changlensis.</title>
        <authorList>
            <person name="Meyer T.E."/>
            <person name="Miller S."/>
            <person name="Lodha T."/>
            <person name="Gandham S."/>
            <person name="Chintalapati S."/>
            <person name="Chintalapati V.R."/>
        </authorList>
    </citation>
    <scope>NUCLEOTIDE SEQUENCE [LARGE SCALE GENOMIC DNA]</scope>
    <source>
        <strain evidence="6 7">JA139</strain>
    </source>
</reference>
<dbReference type="EC" id="1.8.4.10" evidence="4"/>
<dbReference type="PANTHER" id="PTHR46509:SF1">
    <property type="entry name" value="PHOSPHOADENOSINE PHOSPHOSULFATE REDUCTASE"/>
    <property type="match status" value="1"/>
</dbReference>
<keyword evidence="4" id="KW-0963">Cytoplasm</keyword>
<protein>
    <recommendedName>
        <fullName evidence="4">Adenosine 5'-phosphosulfate reductase</fullName>
        <shortName evidence="4">APS reductase</shortName>
        <ecNumber evidence="4">1.8.4.10</ecNumber>
    </recommendedName>
    <alternativeName>
        <fullName evidence="4">5'-adenylylsulfate reductase</fullName>
    </alternativeName>
    <alternativeName>
        <fullName evidence="4">Thioredoxin-dependent 5'-adenylylsulfate reductase</fullName>
    </alternativeName>
</protein>
<dbReference type="OrthoDB" id="9794018at2"/>
<dbReference type="InterPro" id="IPR004511">
    <property type="entry name" value="PAPS/APS_Rdtase"/>
</dbReference>
<dbReference type="RefSeq" id="WP_107663931.1">
    <property type="nucleotide sequence ID" value="NZ_PZKG01000041.1"/>
</dbReference>
<accession>A0A2T4JUV7</accession>
<dbReference type="InterPro" id="IPR014729">
    <property type="entry name" value="Rossmann-like_a/b/a_fold"/>
</dbReference>
<feature type="binding site" evidence="4">
    <location>
        <position position="124"/>
    </location>
    <ligand>
        <name>[4Fe-4S] cluster</name>
        <dbReference type="ChEBI" id="CHEBI:49883"/>
    </ligand>
</feature>
<dbReference type="HAMAP" id="MF_00063">
    <property type="entry name" value="CysH"/>
    <property type="match status" value="1"/>
</dbReference>